<dbReference type="PIRSF" id="PIRSF000846">
    <property type="entry name" value="ATP_adenylyltr"/>
    <property type="match status" value="1"/>
</dbReference>
<dbReference type="Pfam" id="PF19327">
    <property type="entry name" value="Ap4A_phos_N"/>
    <property type="match status" value="1"/>
</dbReference>
<evidence type="ECO:0000259" key="3">
    <source>
        <dbReference type="Pfam" id="PF19327"/>
    </source>
</evidence>
<dbReference type="EMBL" id="JBANRG010000001">
    <property type="protein sequence ID" value="KAK7472650.1"/>
    <property type="molecule type" value="Genomic_DNA"/>
</dbReference>
<dbReference type="SUPFAM" id="SSF54197">
    <property type="entry name" value="HIT-like"/>
    <property type="match status" value="1"/>
</dbReference>
<reference evidence="4 5" key="1">
    <citation type="submission" date="2024-01" db="EMBL/GenBank/DDBJ databases">
        <title>A draft genome for the cacao thread blight pathogen Marasmiellus scandens.</title>
        <authorList>
            <person name="Baruah I.K."/>
            <person name="Leung J."/>
            <person name="Bukari Y."/>
            <person name="Amoako-Attah I."/>
            <person name="Meinhardt L.W."/>
            <person name="Bailey B.A."/>
            <person name="Cohen S.P."/>
        </authorList>
    </citation>
    <scope>NUCLEOTIDE SEQUENCE [LARGE SCALE GENOMIC DNA]</scope>
    <source>
        <strain evidence="4 5">GH-19</strain>
    </source>
</reference>
<dbReference type="Gene3D" id="3.30.428.70">
    <property type="match status" value="1"/>
</dbReference>
<feature type="region of interest" description="Disordered" evidence="1">
    <location>
        <begin position="50"/>
        <end position="71"/>
    </location>
</feature>
<comment type="caution">
    <text evidence="4">The sequence shown here is derived from an EMBL/GenBank/DDBJ whole genome shotgun (WGS) entry which is preliminary data.</text>
</comment>
<evidence type="ECO:0000259" key="2">
    <source>
        <dbReference type="Pfam" id="PF09830"/>
    </source>
</evidence>
<dbReference type="EC" id="2.7.7.53" evidence="4"/>
<gene>
    <name evidence="4" type="primary">APA2</name>
    <name evidence="4" type="ORF">VKT23_000763</name>
</gene>
<dbReference type="GO" id="GO:0003877">
    <property type="term" value="F:ATP:ADP adenylyltransferase activity"/>
    <property type="evidence" value="ECO:0007669"/>
    <property type="project" value="UniProtKB-EC"/>
</dbReference>
<dbReference type="InterPro" id="IPR045759">
    <property type="entry name" value="Ap4A_phos1/2_N"/>
</dbReference>
<dbReference type="InterPro" id="IPR043171">
    <property type="entry name" value="Ap4A_phos1/2-like"/>
</dbReference>
<dbReference type="InterPro" id="IPR009163">
    <property type="entry name" value="Ap4A_phos1/2"/>
</dbReference>
<proteinExistence type="predicted"/>
<feature type="domain" description="ATP adenylyltransferase C-terminal" evidence="2">
    <location>
        <begin position="196"/>
        <end position="313"/>
    </location>
</feature>
<feature type="domain" description="Ap4A phosphorylase 1/2 N-terminal" evidence="3">
    <location>
        <begin position="2"/>
        <end position="176"/>
    </location>
</feature>
<evidence type="ECO:0000313" key="4">
    <source>
        <dbReference type="EMBL" id="KAK7472650.1"/>
    </source>
</evidence>
<dbReference type="PANTHER" id="PTHR38420">
    <property type="entry name" value="AP-4-A PHOSPHORYLASE II"/>
    <property type="match status" value="1"/>
</dbReference>
<keyword evidence="5" id="KW-1185">Reference proteome</keyword>
<protein>
    <submittedName>
        <fullName evidence="4">Bifunctional AP-4-A phosphorylase/ADP sulfurylase</fullName>
        <ecNumber evidence="4">2.7.7.53</ecNumber>
    </submittedName>
</protein>
<evidence type="ECO:0000256" key="1">
    <source>
        <dbReference type="SAM" id="MobiDB-lite"/>
    </source>
</evidence>
<name>A0ABR1K521_9AGAR</name>
<dbReference type="PANTHER" id="PTHR38420:SF1">
    <property type="entry name" value="PUTATIVE (AFU_ORTHOLOGUE AFUA_5G14690)-RELATED"/>
    <property type="match status" value="1"/>
</dbReference>
<keyword evidence="4" id="KW-0548">Nucleotidyltransferase</keyword>
<sequence>MQPSEVIDIVPSAYEKGLASGDLLFFPSSVHHVEENGIKYEIRLCPALQKKPQPKDSSQADSEKKTYDPFSPPYNPNLFIGYLPNQDRGDEAYAILMNKYSVVPNHFLMVTKEYQSQTSPLTPDDLLNSYKLLIAARKARKNVFAFYNCGDLSGASQPHKHLQFIQIEDEHGPPIEKITRGINLETPDRPFTVNRLSYANHVFRFPSTLSSLSENEQEATLAQAFLSLLDLAISTIRHDPNYPAGKPSYNVILTLEHLHVIPRSKEYHSLESNGDQLPVNSLGYAGMLLVKSETELEAVKGEGISKILRSVGLGSVHEQQVMGDTVDVDVPGGIQVGGSRI</sequence>
<keyword evidence="4" id="KW-0808">Transferase</keyword>
<dbReference type="InterPro" id="IPR036265">
    <property type="entry name" value="HIT-like_sf"/>
</dbReference>
<dbReference type="Pfam" id="PF09830">
    <property type="entry name" value="ATP_transf"/>
    <property type="match status" value="1"/>
</dbReference>
<evidence type="ECO:0000313" key="5">
    <source>
        <dbReference type="Proteomes" id="UP001498398"/>
    </source>
</evidence>
<organism evidence="4 5">
    <name type="scientific">Marasmiellus scandens</name>
    <dbReference type="NCBI Taxonomy" id="2682957"/>
    <lineage>
        <taxon>Eukaryota</taxon>
        <taxon>Fungi</taxon>
        <taxon>Dikarya</taxon>
        <taxon>Basidiomycota</taxon>
        <taxon>Agaricomycotina</taxon>
        <taxon>Agaricomycetes</taxon>
        <taxon>Agaricomycetidae</taxon>
        <taxon>Agaricales</taxon>
        <taxon>Marasmiineae</taxon>
        <taxon>Omphalotaceae</taxon>
        <taxon>Marasmiellus</taxon>
    </lineage>
</organism>
<accession>A0ABR1K521</accession>
<dbReference type="Proteomes" id="UP001498398">
    <property type="component" value="Unassembled WGS sequence"/>
</dbReference>
<dbReference type="InterPro" id="IPR019200">
    <property type="entry name" value="ATP_adenylylTrfase_C"/>
</dbReference>